<sequence length="207" mass="23124">MTMLCFGWSVLCTGVLVSLVVDRGEAYTNGIGCLNPENKPYFVVEYGMYNDEPPNMFNKDWNGNVTSGISKGVYAFDKLTGFWLITSIPKFPPSKSKGYAFNMAAVQDGHMALCLTLNSDRVIDLRTYEFQFVLNISKVKFPDIAVYPSLTRDRAKWAVTKKLGRWICVGDHDRSTSTLSRGGGVLCMVNYTAWKALHNITQSADKC</sequence>
<dbReference type="HOGENOM" id="CLU_1327538_0_0_1"/>
<dbReference type="GO" id="GO:0006309">
    <property type="term" value="P:apoptotic DNA fragmentation"/>
    <property type="evidence" value="ECO:0007669"/>
    <property type="project" value="TreeGrafter"/>
</dbReference>
<name>K1Q5K9_MAGGI</name>
<dbReference type="AlphaFoldDB" id="K1Q5K9"/>
<reference evidence="3" key="1">
    <citation type="journal article" date="2012" name="Nature">
        <title>The oyster genome reveals stress adaptation and complexity of shell formation.</title>
        <authorList>
            <person name="Zhang G."/>
            <person name="Fang X."/>
            <person name="Guo X."/>
            <person name="Li L."/>
            <person name="Luo R."/>
            <person name="Xu F."/>
            <person name="Yang P."/>
            <person name="Zhang L."/>
            <person name="Wang X."/>
            <person name="Qi H."/>
            <person name="Xiong Z."/>
            <person name="Que H."/>
            <person name="Xie Y."/>
            <person name="Holland P.W."/>
            <person name="Paps J."/>
            <person name="Zhu Y."/>
            <person name="Wu F."/>
            <person name="Chen Y."/>
            <person name="Wang J."/>
            <person name="Peng C."/>
            <person name="Meng J."/>
            <person name="Yang L."/>
            <person name="Liu J."/>
            <person name="Wen B."/>
            <person name="Zhang N."/>
            <person name="Huang Z."/>
            <person name="Zhu Q."/>
            <person name="Feng Y."/>
            <person name="Mount A."/>
            <person name="Hedgecock D."/>
            <person name="Xu Z."/>
            <person name="Liu Y."/>
            <person name="Domazet-Loso T."/>
            <person name="Du Y."/>
            <person name="Sun X."/>
            <person name="Zhang S."/>
            <person name="Liu B."/>
            <person name="Cheng P."/>
            <person name="Jiang X."/>
            <person name="Li J."/>
            <person name="Fan D."/>
            <person name="Wang W."/>
            <person name="Fu W."/>
            <person name="Wang T."/>
            <person name="Wang B."/>
            <person name="Zhang J."/>
            <person name="Peng Z."/>
            <person name="Li Y."/>
            <person name="Li N."/>
            <person name="Wang J."/>
            <person name="Chen M."/>
            <person name="He Y."/>
            <person name="Tan F."/>
            <person name="Song X."/>
            <person name="Zheng Q."/>
            <person name="Huang R."/>
            <person name="Yang H."/>
            <person name="Du X."/>
            <person name="Chen L."/>
            <person name="Yang M."/>
            <person name="Gaffney P.M."/>
            <person name="Wang S."/>
            <person name="Luo L."/>
            <person name="She Z."/>
            <person name="Ming Y."/>
            <person name="Huang W."/>
            <person name="Zhang S."/>
            <person name="Huang B."/>
            <person name="Zhang Y."/>
            <person name="Qu T."/>
            <person name="Ni P."/>
            <person name="Miao G."/>
            <person name="Wang J."/>
            <person name="Wang Q."/>
            <person name="Steinberg C.E."/>
            <person name="Wang H."/>
            <person name="Li N."/>
            <person name="Qian L."/>
            <person name="Zhang G."/>
            <person name="Li Y."/>
            <person name="Yang H."/>
            <person name="Liu X."/>
            <person name="Wang J."/>
            <person name="Yin Y."/>
            <person name="Wang J."/>
        </authorList>
    </citation>
    <scope>NUCLEOTIDE SEQUENCE [LARGE SCALE GENOMIC DNA]</scope>
    <source>
        <strain evidence="3">05x7-T-G4-1.051#20</strain>
    </source>
</reference>
<comment type="similarity">
    <text evidence="1">Belongs to the DNase II family.</text>
</comment>
<dbReference type="PANTHER" id="PTHR10858">
    <property type="entry name" value="DEOXYRIBONUCLEASE II"/>
    <property type="match status" value="1"/>
</dbReference>
<gene>
    <name evidence="3" type="ORF">CGI_10018879</name>
</gene>
<protein>
    <submittedName>
        <fullName evidence="3">Deoxyribonuclease-2-beta</fullName>
    </submittedName>
</protein>
<evidence type="ECO:0000313" key="3">
    <source>
        <dbReference type="EMBL" id="EKC31897.1"/>
    </source>
</evidence>
<organism evidence="3">
    <name type="scientific">Magallana gigas</name>
    <name type="common">Pacific oyster</name>
    <name type="synonym">Crassostrea gigas</name>
    <dbReference type="NCBI Taxonomy" id="29159"/>
    <lineage>
        <taxon>Eukaryota</taxon>
        <taxon>Metazoa</taxon>
        <taxon>Spiralia</taxon>
        <taxon>Lophotrochozoa</taxon>
        <taxon>Mollusca</taxon>
        <taxon>Bivalvia</taxon>
        <taxon>Autobranchia</taxon>
        <taxon>Pteriomorphia</taxon>
        <taxon>Ostreida</taxon>
        <taxon>Ostreoidea</taxon>
        <taxon>Ostreidae</taxon>
        <taxon>Magallana</taxon>
    </lineage>
</organism>
<dbReference type="Pfam" id="PF03265">
    <property type="entry name" value="DNase_II"/>
    <property type="match status" value="2"/>
</dbReference>
<keyword evidence="2" id="KW-0378">Hydrolase</keyword>
<dbReference type="PANTHER" id="PTHR10858:SF31">
    <property type="entry name" value="DEOXYRIBONUCLEASE-2"/>
    <property type="match status" value="1"/>
</dbReference>
<evidence type="ECO:0000256" key="2">
    <source>
        <dbReference type="ARBA" id="ARBA00022801"/>
    </source>
</evidence>
<proteinExistence type="inferred from homology"/>
<dbReference type="EMBL" id="JH817078">
    <property type="protein sequence ID" value="EKC31897.1"/>
    <property type="molecule type" value="Genomic_DNA"/>
</dbReference>
<evidence type="ECO:0000256" key="1">
    <source>
        <dbReference type="ARBA" id="ARBA00007527"/>
    </source>
</evidence>
<dbReference type="InParanoid" id="K1Q5K9"/>
<dbReference type="GO" id="GO:0004531">
    <property type="term" value="F:deoxyribonuclease II activity"/>
    <property type="evidence" value="ECO:0007669"/>
    <property type="project" value="InterPro"/>
</dbReference>
<dbReference type="InterPro" id="IPR004947">
    <property type="entry name" value="DNase_II"/>
</dbReference>
<accession>K1Q5K9</accession>